<dbReference type="Proteomes" id="UP000290819">
    <property type="component" value="Unassembled WGS sequence"/>
</dbReference>
<name>A0A4Q1UQN1_9BRAD</name>
<evidence type="ECO:0000256" key="1">
    <source>
        <dbReference type="ARBA" id="ARBA00004651"/>
    </source>
</evidence>
<dbReference type="PANTHER" id="PTHR30151:SF0">
    <property type="entry name" value="ABC TRANSPORTER PERMEASE PROTEIN MJ0413-RELATED"/>
    <property type="match status" value="1"/>
</dbReference>
<gene>
    <name evidence="9" type="ORF">B5V03_34190</name>
</gene>
<dbReference type="EMBL" id="MZXW01000050">
    <property type="protein sequence ID" value="RXT36687.1"/>
    <property type="molecule type" value="Genomic_DNA"/>
</dbReference>
<dbReference type="PROSITE" id="PS50928">
    <property type="entry name" value="ABC_TM1"/>
    <property type="match status" value="1"/>
</dbReference>
<protein>
    <submittedName>
        <fullName evidence="9">ABC transporter permease</fullName>
    </submittedName>
</protein>
<proteinExistence type="inferred from homology"/>
<evidence type="ECO:0000256" key="2">
    <source>
        <dbReference type="ARBA" id="ARBA00022448"/>
    </source>
</evidence>
<keyword evidence="6 7" id="KW-0472">Membrane</keyword>
<evidence type="ECO:0000256" key="5">
    <source>
        <dbReference type="ARBA" id="ARBA00022989"/>
    </source>
</evidence>
<keyword evidence="3" id="KW-1003">Cell membrane</keyword>
<sequence length="261" mass="28148">MMSPAALTRRIAPVLACVGLLAVWQVASLALKNDSFPTAIEAIRAIPDILGDKEALINILASLRRMAIGFGVAVIFSIPLGLLMGRSRAVAAFFNPLLMIIYPVPKAALMPIIMLWLGVGDITKTLVIFLGVSLPVIYHSFEGAKAVEEKMLWSGAAMGLSPLQRLVRIVLPAALPEILTGCRTGLVLALITMITSEMIARQSGAGNILFNALDMGQYDTVFAMIIIVGAMGICLDALFERVRARLVRWSEPQFDIPLSFS</sequence>
<comment type="caution">
    <text evidence="9">The sequence shown here is derived from an EMBL/GenBank/DDBJ whole genome shotgun (WGS) entry which is preliminary data.</text>
</comment>
<feature type="transmembrane region" description="Helical" evidence="7">
    <location>
        <begin position="97"/>
        <end position="119"/>
    </location>
</feature>
<accession>A0A4Q1UQN1</accession>
<evidence type="ECO:0000256" key="3">
    <source>
        <dbReference type="ARBA" id="ARBA00022475"/>
    </source>
</evidence>
<dbReference type="RefSeq" id="WP_129274827.1">
    <property type="nucleotide sequence ID" value="NZ_MZXW01000050.1"/>
</dbReference>
<evidence type="ECO:0000313" key="10">
    <source>
        <dbReference type="Proteomes" id="UP000290819"/>
    </source>
</evidence>
<keyword evidence="10" id="KW-1185">Reference proteome</keyword>
<dbReference type="InterPro" id="IPR035906">
    <property type="entry name" value="MetI-like_sf"/>
</dbReference>
<dbReference type="AlphaFoldDB" id="A0A4Q1UQN1"/>
<dbReference type="GO" id="GO:0005886">
    <property type="term" value="C:plasma membrane"/>
    <property type="evidence" value="ECO:0007669"/>
    <property type="project" value="UniProtKB-SubCell"/>
</dbReference>
<dbReference type="SUPFAM" id="SSF161098">
    <property type="entry name" value="MetI-like"/>
    <property type="match status" value="1"/>
</dbReference>
<evidence type="ECO:0000259" key="8">
    <source>
        <dbReference type="PROSITE" id="PS50928"/>
    </source>
</evidence>
<evidence type="ECO:0000256" key="7">
    <source>
        <dbReference type="RuleBase" id="RU363032"/>
    </source>
</evidence>
<evidence type="ECO:0000256" key="6">
    <source>
        <dbReference type="ARBA" id="ARBA00023136"/>
    </source>
</evidence>
<feature type="transmembrane region" description="Helical" evidence="7">
    <location>
        <begin position="66"/>
        <end position="85"/>
    </location>
</feature>
<reference evidence="9 10" key="1">
    <citation type="submission" date="2017-03" db="EMBL/GenBank/DDBJ databases">
        <authorList>
            <person name="Safronova V.I."/>
            <person name="Sazanova A.L."/>
            <person name="Chirak E.R."/>
        </authorList>
    </citation>
    <scope>NUCLEOTIDE SEQUENCE [LARGE SCALE GENOMIC DNA]</scope>
    <source>
        <strain evidence="9 10">Opo-243</strain>
    </source>
</reference>
<keyword evidence="4 7" id="KW-0812">Transmembrane</keyword>
<dbReference type="OrthoDB" id="9799271at2"/>
<keyword evidence="5 7" id="KW-1133">Transmembrane helix</keyword>
<dbReference type="GO" id="GO:0055085">
    <property type="term" value="P:transmembrane transport"/>
    <property type="evidence" value="ECO:0007669"/>
    <property type="project" value="InterPro"/>
</dbReference>
<dbReference type="FunFam" id="1.10.3720.10:FF:000202">
    <property type="entry name" value="ABC transporter permease protein"/>
    <property type="match status" value="1"/>
</dbReference>
<dbReference type="InterPro" id="IPR000515">
    <property type="entry name" value="MetI-like"/>
</dbReference>
<dbReference type="Pfam" id="PF00528">
    <property type="entry name" value="BPD_transp_1"/>
    <property type="match status" value="1"/>
</dbReference>
<comment type="subcellular location">
    <subcellularLocation>
        <location evidence="1 7">Cell membrane</location>
        <topology evidence="1 7">Multi-pass membrane protein</topology>
    </subcellularLocation>
</comment>
<dbReference type="Gene3D" id="1.10.3720.10">
    <property type="entry name" value="MetI-like"/>
    <property type="match status" value="1"/>
</dbReference>
<evidence type="ECO:0000256" key="4">
    <source>
        <dbReference type="ARBA" id="ARBA00022692"/>
    </source>
</evidence>
<feature type="transmembrane region" description="Helical" evidence="7">
    <location>
        <begin position="220"/>
        <end position="239"/>
    </location>
</feature>
<dbReference type="CDD" id="cd06261">
    <property type="entry name" value="TM_PBP2"/>
    <property type="match status" value="1"/>
</dbReference>
<evidence type="ECO:0000313" key="9">
    <source>
        <dbReference type="EMBL" id="RXT36687.1"/>
    </source>
</evidence>
<keyword evidence="2 7" id="KW-0813">Transport</keyword>
<dbReference type="PANTHER" id="PTHR30151">
    <property type="entry name" value="ALKANE SULFONATE ABC TRANSPORTER-RELATED, MEMBRANE SUBUNIT"/>
    <property type="match status" value="1"/>
</dbReference>
<feature type="domain" description="ABC transmembrane type-1" evidence="8">
    <location>
        <begin position="59"/>
        <end position="239"/>
    </location>
</feature>
<comment type="similarity">
    <text evidence="7">Belongs to the binding-protein-dependent transport system permease family.</text>
</comment>
<organism evidence="9 10">
    <name type="scientific">Bradyrhizobium betae</name>
    <dbReference type="NCBI Taxonomy" id="244734"/>
    <lineage>
        <taxon>Bacteria</taxon>
        <taxon>Pseudomonadati</taxon>
        <taxon>Pseudomonadota</taxon>
        <taxon>Alphaproteobacteria</taxon>
        <taxon>Hyphomicrobiales</taxon>
        <taxon>Nitrobacteraceae</taxon>
        <taxon>Bradyrhizobium</taxon>
    </lineage>
</organism>